<keyword evidence="1" id="KW-0805">Transcription regulation</keyword>
<dbReference type="GO" id="GO:0000976">
    <property type="term" value="F:transcription cis-regulatory region binding"/>
    <property type="evidence" value="ECO:0007669"/>
    <property type="project" value="TreeGrafter"/>
</dbReference>
<evidence type="ECO:0000259" key="5">
    <source>
        <dbReference type="PROSITE" id="PS50977"/>
    </source>
</evidence>
<dbReference type="InterPro" id="IPR036271">
    <property type="entry name" value="Tet_transcr_reg_TetR-rel_C_sf"/>
</dbReference>
<dbReference type="Gene3D" id="1.10.357.10">
    <property type="entry name" value="Tetracycline Repressor, domain 2"/>
    <property type="match status" value="1"/>
</dbReference>
<proteinExistence type="predicted"/>
<organism evidence="6 7">
    <name type="scientific">Stenotrophomonas maltophilia</name>
    <name type="common">Pseudomonas maltophilia</name>
    <name type="synonym">Xanthomonas maltophilia</name>
    <dbReference type="NCBI Taxonomy" id="40324"/>
    <lineage>
        <taxon>Bacteria</taxon>
        <taxon>Pseudomonadati</taxon>
        <taxon>Pseudomonadota</taxon>
        <taxon>Gammaproteobacteria</taxon>
        <taxon>Lysobacterales</taxon>
        <taxon>Lysobacteraceae</taxon>
        <taxon>Stenotrophomonas</taxon>
        <taxon>Stenotrophomonas maltophilia group</taxon>
    </lineage>
</organism>
<feature type="DNA-binding region" description="H-T-H motif" evidence="4">
    <location>
        <begin position="33"/>
        <end position="52"/>
    </location>
</feature>
<evidence type="ECO:0000313" key="6">
    <source>
        <dbReference type="EMBL" id="MBH1638040.1"/>
    </source>
</evidence>
<evidence type="ECO:0000256" key="4">
    <source>
        <dbReference type="PROSITE-ProRule" id="PRU00335"/>
    </source>
</evidence>
<protein>
    <submittedName>
        <fullName evidence="6">TetR family transcriptional regulator</fullName>
    </submittedName>
</protein>
<comment type="caution">
    <text evidence="6">The sequence shown here is derived from an EMBL/GenBank/DDBJ whole genome shotgun (WGS) entry which is preliminary data.</text>
</comment>
<dbReference type="SUPFAM" id="SSF48498">
    <property type="entry name" value="Tetracyclin repressor-like, C-terminal domain"/>
    <property type="match status" value="1"/>
</dbReference>
<dbReference type="Pfam" id="PF00440">
    <property type="entry name" value="TetR_N"/>
    <property type="match status" value="1"/>
</dbReference>
<keyword evidence="2 4" id="KW-0238">DNA-binding</keyword>
<evidence type="ECO:0000256" key="1">
    <source>
        <dbReference type="ARBA" id="ARBA00023015"/>
    </source>
</evidence>
<dbReference type="PANTHER" id="PTHR30055:SF240">
    <property type="entry name" value="HTH-TYPE TRANSCRIPTIONAL REGULATOR ACRR"/>
    <property type="match status" value="1"/>
</dbReference>
<dbReference type="PROSITE" id="PS50977">
    <property type="entry name" value="HTH_TETR_2"/>
    <property type="match status" value="1"/>
</dbReference>
<evidence type="ECO:0000313" key="7">
    <source>
        <dbReference type="Proteomes" id="UP000616785"/>
    </source>
</evidence>
<dbReference type="EMBL" id="JADUNO010000002">
    <property type="protein sequence ID" value="MBH1638040.1"/>
    <property type="molecule type" value="Genomic_DNA"/>
</dbReference>
<dbReference type="Proteomes" id="UP000616785">
    <property type="component" value="Unassembled WGS sequence"/>
</dbReference>
<gene>
    <name evidence="6" type="ORF">I5U57_01090</name>
</gene>
<sequence>MARRTKEDAHATRERILDAALVCLLRHGAAGATLELIATECGHSRGAIYWHFGSRQRLLGELSARGRPDASEGLREAVIRQCSDPLRLLFADLVRVFDHTRRTPRVRRTVELLLRSGASRELGGIGDVLAACAMPEVRMLELVYQRAGALGQLREGVDAATAARSLHAIAVGVLLGSILEPGILDLEMGGARTVEDLLRLHMAVPFAAAGAWLSPCAG</sequence>
<feature type="domain" description="HTH tetR-type" evidence="5">
    <location>
        <begin position="10"/>
        <end position="70"/>
    </location>
</feature>
<keyword evidence="3" id="KW-0804">Transcription</keyword>
<evidence type="ECO:0000256" key="2">
    <source>
        <dbReference type="ARBA" id="ARBA00023125"/>
    </source>
</evidence>
<name>A0AA40XUN1_STEMA</name>
<accession>A0AA40XUN1</accession>
<dbReference type="PANTHER" id="PTHR30055">
    <property type="entry name" value="HTH-TYPE TRANSCRIPTIONAL REGULATOR RUTR"/>
    <property type="match status" value="1"/>
</dbReference>
<dbReference type="InterPro" id="IPR050109">
    <property type="entry name" value="HTH-type_TetR-like_transc_reg"/>
</dbReference>
<dbReference type="AlphaFoldDB" id="A0AA40XUN1"/>
<dbReference type="PRINTS" id="PR00455">
    <property type="entry name" value="HTHTETR"/>
</dbReference>
<evidence type="ECO:0000256" key="3">
    <source>
        <dbReference type="ARBA" id="ARBA00023163"/>
    </source>
</evidence>
<dbReference type="SUPFAM" id="SSF46689">
    <property type="entry name" value="Homeodomain-like"/>
    <property type="match status" value="1"/>
</dbReference>
<reference evidence="6" key="1">
    <citation type="submission" date="2020-11" db="EMBL/GenBank/DDBJ databases">
        <title>Enhanced detection system for hospital associated transmission using whole genome sequencing surveillance.</title>
        <authorList>
            <person name="Harrison L.H."/>
            <person name="Van Tyne D."/>
            <person name="Marsh J.W."/>
            <person name="Griffith M.P."/>
            <person name="Snyder D.J."/>
            <person name="Cooper V.S."/>
            <person name="Mustapha M."/>
        </authorList>
    </citation>
    <scope>NUCLEOTIDE SEQUENCE</scope>
    <source>
        <strain evidence="6">STEN00092</strain>
    </source>
</reference>
<dbReference type="InterPro" id="IPR001647">
    <property type="entry name" value="HTH_TetR"/>
</dbReference>
<dbReference type="GO" id="GO:0003700">
    <property type="term" value="F:DNA-binding transcription factor activity"/>
    <property type="evidence" value="ECO:0007669"/>
    <property type="project" value="TreeGrafter"/>
</dbReference>
<dbReference type="InterPro" id="IPR009057">
    <property type="entry name" value="Homeodomain-like_sf"/>
</dbReference>